<dbReference type="InterPro" id="IPR019734">
    <property type="entry name" value="TPR_rpt"/>
</dbReference>
<dbReference type="InterPro" id="IPR016032">
    <property type="entry name" value="Sig_transdc_resp-reg_C-effctor"/>
</dbReference>
<accession>A0ABS7R0S3</accession>
<dbReference type="SMART" id="SM00862">
    <property type="entry name" value="Trans_reg_C"/>
    <property type="match status" value="1"/>
</dbReference>
<feature type="DNA-binding region" description="OmpR/PhoB-type" evidence="5">
    <location>
        <begin position="1"/>
        <end position="97"/>
    </location>
</feature>
<dbReference type="InterPro" id="IPR001867">
    <property type="entry name" value="OmpR/PhoB-type_DNA-bd"/>
</dbReference>
<dbReference type="Gene3D" id="1.10.10.10">
    <property type="entry name" value="Winged helix-like DNA-binding domain superfamily/Winged helix DNA-binding domain"/>
    <property type="match status" value="2"/>
</dbReference>
<evidence type="ECO:0000256" key="4">
    <source>
        <dbReference type="PROSITE-ProRule" id="PRU00339"/>
    </source>
</evidence>
<dbReference type="RefSeq" id="WP_222982055.1">
    <property type="nucleotide sequence ID" value="NZ_JAINVZ010000034.1"/>
</dbReference>
<dbReference type="InterPro" id="IPR036388">
    <property type="entry name" value="WH-like_DNA-bd_sf"/>
</dbReference>
<dbReference type="PROSITE" id="PS51755">
    <property type="entry name" value="OMPR_PHOB"/>
    <property type="match status" value="1"/>
</dbReference>
<dbReference type="Pfam" id="PF00931">
    <property type="entry name" value="NB-ARC"/>
    <property type="match status" value="1"/>
</dbReference>
<name>A0ABS7R0S3_9ACTN</name>
<dbReference type="SUPFAM" id="SSF52540">
    <property type="entry name" value="P-loop containing nucleoside triphosphate hydrolases"/>
    <property type="match status" value="1"/>
</dbReference>
<dbReference type="PANTHER" id="PTHR47691:SF3">
    <property type="entry name" value="HTH-TYPE TRANSCRIPTIONAL REGULATOR RV0890C-RELATED"/>
    <property type="match status" value="1"/>
</dbReference>
<evidence type="ECO:0000256" key="2">
    <source>
        <dbReference type="ARBA" id="ARBA00023012"/>
    </source>
</evidence>
<reference evidence="8 9" key="1">
    <citation type="submission" date="2021-08" db="EMBL/GenBank/DDBJ databases">
        <title>Streptomyces sp. PTM05 isolated from lichen.</title>
        <authorList>
            <person name="Somphong A."/>
            <person name="Phongsopitanun W."/>
            <person name="Tanasupawat S."/>
        </authorList>
    </citation>
    <scope>NUCLEOTIDE SEQUENCE [LARGE SCALE GENOMIC DNA]</scope>
    <source>
        <strain evidence="8 9">Ptm05</strain>
    </source>
</reference>
<feature type="repeat" description="TPR" evidence="4">
    <location>
        <begin position="712"/>
        <end position="745"/>
    </location>
</feature>
<comment type="caution">
    <text evidence="8">The sequence shown here is derived from an EMBL/GenBank/DDBJ whole genome shotgun (WGS) entry which is preliminary data.</text>
</comment>
<comment type="similarity">
    <text evidence="1">Belongs to the AfsR/DnrI/RedD regulatory family.</text>
</comment>
<feature type="repeat" description="TPR" evidence="4">
    <location>
        <begin position="832"/>
        <end position="865"/>
    </location>
</feature>
<dbReference type="PANTHER" id="PTHR47691">
    <property type="entry name" value="REGULATOR-RELATED"/>
    <property type="match status" value="1"/>
</dbReference>
<evidence type="ECO:0000259" key="7">
    <source>
        <dbReference type="PROSITE" id="PS51755"/>
    </source>
</evidence>
<dbReference type="SUPFAM" id="SSF48452">
    <property type="entry name" value="TPR-like"/>
    <property type="match status" value="4"/>
</dbReference>
<dbReference type="Proteomes" id="UP001198565">
    <property type="component" value="Unassembled WGS sequence"/>
</dbReference>
<dbReference type="Gene3D" id="3.40.50.300">
    <property type="entry name" value="P-loop containing nucleotide triphosphate hydrolases"/>
    <property type="match status" value="1"/>
</dbReference>
<dbReference type="Gene3D" id="1.25.40.10">
    <property type="entry name" value="Tetratricopeptide repeat domain"/>
    <property type="match status" value="3"/>
</dbReference>
<dbReference type="PROSITE" id="PS50005">
    <property type="entry name" value="TPR"/>
    <property type="match status" value="2"/>
</dbReference>
<evidence type="ECO:0000256" key="3">
    <source>
        <dbReference type="ARBA" id="ARBA00023125"/>
    </source>
</evidence>
<keyword evidence="9" id="KW-1185">Reference proteome</keyword>
<gene>
    <name evidence="8" type="ORF">K7472_30055</name>
</gene>
<sequence>MSLSIGLLGDLTIRHHGVPLPLGSRRRTCLLAVLLLHHGRTVPRADLAEWAWPSVPPDTVDRQIANYASGLRRALEPVGDRIRLLARRPGFSVQVDPALLDTERFAVLVEQARAARRERESGIAADRLREALALWRGRPLDGLDTPYLRQHAERLEGRRREAALTLAEIEGELDRPAEAVALLHDLAVGHPGDEAVTAALVRALTGAGRTAEAARMASHAERSLIREGRLPTPALRRAHSDALAGRAADGPAPSDPPRRHLPVDTGAFTGRAGELAELARLAGRVRAGDRPGAPVICAIDGMGGVGKTALAVHAAHRLADRFPDGQLYLELRTHSADASPRTAFDALGTALATLGLPPRSVPNDLDARAARYRALLSGTRTLIVLDDVADEAQARALLPGHAGCLVLVTSRRRLKALDDAEALSLGTLPVADATELFRTTAGVKRLAAGDERLRQAVELCGRLPLALRVAAALLRHRRTWQLDDLLAELRDDQAELEAFDDGERNLAATFDMSYHHLSAEQRTLFRRLGHVPGPDLDAYAAAALLDVGLRAARRLLYELVDHNLLSESAPGRFRLHDLLREYARSRAAHEEAGPGRRAALERLFAYYRHTAGSADRHLRTLPADHPAPAPAPRHHPSLNDREAAERWMAAEIDNLLAASRQAAAHAGPDGAVAPPAALASYLYHRGPWPRALELHAAAADLAGTGHDPRGRAAALVEVGRLRQLTGEYSGAIDSLTRALDLYRDLDRPLGQANALTELGRVRMHTADYPGATRACTRALRLYGLLDNALGQANALMVLGRVRQLTGDYSDAAADLTRGLRLHRQVGNEAGQALALRELGAVRFLTGDYQEAAEDFDRALLLCGRLDNPLGQANALTALAIVRRRTGDYPGAEEAGGRALRLYRRLDNPLGQASTLTERGTVRYLTRDHAGATEDLTRALLLYRRLDQPSGQAIASTHLGTVKSLVGDHTGALADLDEALRGFRESGERGNEAWTLTHYAAALRAAGRTGEALGAYRQAVGMNRELDKRDDEAAALEGVGGILLDTGHTAEGTSHLHQALDIFRLLGMAPDVRRVEDRLK</sequence>
<dbReference type="InterPro" id="IPR027417">
    <property type="entry name" value="P-loop_NTPase"/>
</dbReference>
<keyword evidence="3 5" id="KW-0238">DNA-binding</keyword>
<dbReference type="InterPro" id="IPR005158">
    <property type="entry name" value="BTAD"/>
</dbReference>
<evidence type="ECO:0000256" key="1">
    <source>
        <dbReference type="ARBA" id="ARBA00005820"/>
    </source>
</evidence>
<feature type="region of interest" description="Disordered" evidence="6">
    <location>
        <begin position="241"/>
        <end position="260"/>
    </location>
</feature>
<feature type="domain" description="OmpR/PhoB-type" evidence="7">
    <location>
        <begin position="1"/>
        <end position="97"/>
    </location>
</feature>
<dbReference type="Pfam" id="PF13424">
    <property type="entry name" value="TPR_12"/>
    <property type="match status" value="2"/>
</dbReference>
<dbReference type="Pfam" id="PF03704">
    <property type="entry name" value="BTAD"/>
    <property type="match status" value="1"/>
</dbReference>
<dbReference type="SMART" id="SM00028">
    <property type="entry name" value="TPR"/>
    <property type="match status" value="8"/>
</dbReference>
<proteinExistence type="inferred from homology"/>
<protein>
    <submittedName>
        <fullName evidence="8">Tetratricopeptide repeat protein</fullName>
    </submittedName>
</protein>
<dbReference type="InterPro" id="IPR011990">
    <property type="entry name" value="TPR-like_helical_dom_sf"/>
</dbReference>
<keyword evidence="4" id="KW-0802">TPR repeat</keyword>
<organism evidence="8 9">
    <name type="scientific">Streptantibioticus parmotrematis</name>
    <dbReference type="NCBI Taxonomy" id="2873249"/>
    <lineage>
        <taxon>Bacteria</taxon>
        <taxon>Bacillati</taxon>
        <taxon>Actinomycetota</taxon>
        <taxon>Actinomycetes</taxon>
        <taxon>Kitasatosporales</taxon>
        <taxon>Streptomycetaceae</taxon>
        <taxon>Streptantibioticus</taxon>
    </lineage>
</organism>
<dbReference type="SUPFAM" id="SSF46894">
    <property type="entry name" value="C-terminal effector domain of the bipartite response regulators"/>
    <property type="match status" value="1"/>
</dbReference>
<evidence type="ECO:0000313" key="8">
    <source>
        <dbReference type="EMBL" id="MBY8889057.1"/>
    </source>
</evidence>
<evidence type="ECO:0000256" key="5">
    <source>
        <dbReference type="PROSITE-ProRule" id="PRU01091"/>
    </source>
</evidence>
<evidence type="ECO:0000256" key="6">
    <source>
        <dbReference type="SAM" id="MobiDB-lite"/>
    </source>
</evidence>
<dbReference type="SMART" id="SM01043">
    <property type="entry name" value="BTAD"/>
    <property type="match status" value="1"/>
</dbReference>
<dbReference type="EMBL" id="JAINVZ010000034">
    <property type="protein sequence ID" value="MBY8889057.1"/>
    <property type="molecule type" value="Genomic_DNA"/>
</dbReference>
<keyword evidence="2" id="KW-0902">Two-component regulatory system</keyword>
<dbReference type="InterPro" id="IPR002182">
    <property type="entry name" value="NB-ARC"/>
</dbReference>
<dbReference type="PRINTS" id="PR00364">
    <property type="entry name" value="DISEASERSIST"/>
</dbReference>
<evidence type="ECO:0000313" key="9">
    <source>
        <dbReference type="Proteomes" id="UP001198565"/>
    </source>
</evidence>